<gene>
    <name evidence="2" type="primary">LOC107120210</name>
</gene>
<organism evidence="1 2">
    <name type="scientific">Gekko japonicus</name>
    <name type="common">Schlegel's Japanese gecko</name>
    <dbReference type="NCBI Taxonomy" id="146911"/>
    <lineage>
        <taxon>Eukaryota</taxon>
        <taxon>Metazoa</taxon>
        <taxon>Chordata</taxon>
        <taxon>Craniata</taxon>
        <taxon>Vertebrata</taxon>
        <taxon>Euteleostomi</taxon>
        <taxon>Lepidosauria</taxon>
        <taxon>Squamata</taxon>
        <taxon>Bifurcata</taxon>
        <taxon>Gekkota</taxon>
        <taxon>Gekkonidae</taxon>
        <taxon>Gekkoninae</taxon>
        <taxon>Gekko</taxon>
    </lineage>
</organism>
<reference evidence="2" key="1">
    <citation type="submission" date="2025-08" db="UniProtKB">
        <authorList>
            <consortium name="RefSeq"/>
        </authorList>
    </citation>
    <scope>IDENTIFICATION</scope>
</reference>
<dbReference type="RefSeq" id="XP_015278341.1">
    <property type="nucleotide sequence ID" value="XM_015422855.1"/>
</dbReference>
<sequence>MGLYANGFVPTMDPALLVGPHQPTGVSRLPPCCSRSNHPWDCPRGTLLSSLPFFYKYISQNNKRLQQQAKLKAESAASPFPERELLASEKMAIRDVSPLLPPSSEKPVINEGLELTAVTGDLETVAETSSKKEKQWKEMKLNMNELPGILARLSKIKLTGIIVVF</sequence>
<evidence type="ECO:0000313" key="2">
    <source>
        <dbReference type="RefSeq" id="XP_015278341.1"/>
    </source>
</evidence>
<name>A0ABM1KXA4_GEKJA</name>
<proteinExistence type="predicted"/>
<protein>
    <submittedName>
        <fullName evidence="2">Protoheme IX farnesyltransferase, mitochondrial-like</fullName>
    </submittedName>
</protein>
<dbReference type="Proteomes" id="UP000694871">
    <property type="component" value="Unplaced"/>
</dbReference>
<dbReference type="GeneID" id="107120210"/>
<accession>A0ABM1KXA4</accession>
<evidence type="ECO:0000313" key="1">
    <source>
        <dbReference type="Proteomes" id="UP000694871"/>
    </source>
</evidence>
<keyword evidence="1" id="KW-1185">Reference proteome</keyword>